<reference evidence="1 2" key="1">
    <citation type="journal article" date="2011" name="Proc. Natl. Acad. Sci. U.S.A.">
        <title>Genomic insights into the physiology and ecology of the marine filamentous cyanobacterium Lyngbya majuscula.</title>
        <authorList>
            <person name="Jones A.C."/>
            <person name="Monroe E.A."/>
            <person name="Podell S."/>
            <person name="Hess W.R."/>
            <person name="Klages S."/>
            <person name="Esquenazi E."/>
            <person name="Niessen S."/>
            <person name="Hoover H."/>
            <person name="Rothmann M."/>
            <person name="Lasken R.S."/>
            <person name="Yates J.R.III."/>
            <person name="Reinhardt R."/>
            <person name="Kube M."/>
            <person name="Burkart M.D."/>
            <person name="Allen E.E."/>
            <person name="Dorrestein P.C."/>
            <person name="Gerwick W.H."/>
            <person name="Gerwick L."/>
        </authorList>
    </citation>
    <scope>NUCLEOTIDE SEQUENCE [LARGE SCALE GENOMIC DNA]</scope>
    <source>
        <strain evidence="1 2">3L</strain>
    </source>
</reference>
<protein>
    <submittedName>
        <fullName evidence="1">Uncharacterized protein</fullName>
    </submittedName>
</protein>
<dbReference type="Proteomes" id="UP000003959">
    <property type="component" value="Unassembled WGS sequence"/>
</dbReference>
<dbReference type="AlphaFoldDB" id="F4XLF1"/>
<dbReference type="HOGENOM" id="CLU_3119945_0_0_3"/>
<accession>F4XLF1</accession>
<sequence length="50" mass="5472">MQQGNRGFPPLALGILTTGNHLFNLSYGKHLKQLEPWPLATLLEVLTADG</sequence>
<evidence type="ECO:0000313" key="1">
    <source>
        <dbReference type="EMBL" id="EGJ34563.1"/>
    </source>
</evidence>
<name>F4XLF1_9CYAN</name>
<gene>
    <name evidence="1" type="ORF">LYNGBM3L_14740</name>
</gene>
<dbReference type="EMBL" id="GL890830">
    <property type="protein sequence ID" value="EGJ34563.1"/>
    <property type="molecule type" value="Genomic_DNA"/>
</dbReference>
<proteinExistence type="predicted"/>
<evidence type="ECO:0000313" key="2">
    <source>
        <dbReference type="Proteomes" id="UP000003959"/>
    </source>
</evidence>
<keyword evidence="2" id="KW-1185">Reference proteome</keyword>
<organism evidence="1 2">
    <name type="scientific">Moorena producens 3L</name>
    <dbReference type="NCBI Taxonomy" id="489825"/>
    <lineage>
        <taxon>Bacteria</taxon>
        <taxon>Bacillati</taxon>
        <taxon>Cyanobacteriota</taxon>
        <taxon>Cyanophyceae</taxon>
        <taxon>Coleofasciculales</taxon>
        <taxon>Coleofasciculaceae</taxon>
        <taxon>Moorena</taxon>
    </lineage>
</organism>